<keyword evidence="2" id="KW-0732">Signal</keyword>
<keyword evidence="4" id="KW-1185">Reference proteome</keyword>
<dbReference type="Proteomes" id="UP000182977">
    <property type="component" value="Chromosome I"/>
</dbReference>
<name>A0A1H2I7M5_9ACTN</name>
<evidence type="ECO:0000256" key="1">
    <source>
        <dbReference type="SAM" id="MobiDB-lite"/>
    </source>
</evidence>
<dbReference type="PROSITE" id="PS51257">
    <property type="entry name" value="PROKAR_LIPOPROTEIN"/>
    <property type="match status" value="1"/>
</dbReference>
<protein>
    <submittedName>
        <fullName evidence="3">Uncharacterized protein</fullName>
    </submittedName>
</protein>
<dbReference type="EMBL" id="LT629791">
    <property type="protein sequence ID" value="SDU40074.1"/>
    <property type="molecule type" value="Genomic_DNA"/>
</dbReference>
<feature type="signal peptide" evidence="2">
    <location>
        <begin position="1"/>
        <end position="20"/>
    </location>
</feature>
<sequence>MRKLGISALVAATLFLAACGGDDESGDDATTTPDETAAAEETPADDATDDAAAEEEGGESGASGLQTALLAAEDLPDGATVSAFDVAQLSSAGESMAQLLEGVTYEPADCQSYDTNPLQKDGAEAAGMTATSGTDVLVNAVYTNASADDVAGIQEYYDRCGEITISGEAAGQPLDMTVRTTTVEAPEVDAEEVIAVETVTESAAMPAVPTRIIYMIDGDRGVYVAGNPESAAFDLDALAVAALDKLKAQG</sequence>
<feature type="region of interest" description="Disordered" evidence="1">
    <location>
        <begin position="21"/>
        <end position="63"/>
    </location>
</feature>
<evidence type="ECO:0000313" key="3">
    <source>
        <dbReference type="EMBL" id="SDU40074.1"/>
    </source>
</evidence>
<proteinExistence type="predicted"/>
<feature type="chain" id="PRO_5038611624" evidence="2">
    <location>
        <begin position="21"/>
        <end position="250"/>
    </location>
</feature>
<accession>A0A1H2I7M5</accession>
<organism evidence="3 4">
    <name type="scientific">Jiangella alkaliphila</name>
    <dbReference type="NCBI Taxonomy" id="419479"/>
    <lineage>
        <taxon>Bacteria</taxon>
        <taxon>Bacillati</taxon>
        <taxon>Actinomycetota</taxon>
        <taxon>Actinomycetes</taxon>
        <taxon>Jiangellales</taxon>
        <taxon>Jiangellaceae</taxon>
        <taxon>Jiangella</taxon>
    </lineage>
</organism>
<reference evidence="4" key="1">
    <citation type="submission" date="2016-10" db="EMBL/GenBank/DDBJ databases">
        <authorList>
            <person name="Varghese N."/>
            <person name="Submissions S."/>
        </authorList>
    </citation>
    <scope>NUCLEOTIDE SEQUENCE [LARGE SCALE GENOMIC DNA]</scope>
    <source>
        <strain evidence="4">DSM 45079</strain>
    </source>
</reference>
<feature type="compositionally biased region" description="Low complexity" evidence="1">
    <location>
        <begin position="28"/>
        <end position="41"/>
    </location>
</feature>
<dbReference type="AlphaFoldDB" id="A0A1H2I7M5"/>
<gene>
    <name evidence="3" type="ORF">SAMN04488563_1497</name>
</gene>
<feature type="compositionally biased region" description="Acidic residues" evidence="1">
    <location>
        <begin position="42"/>
        <end position="58"/>
    </location>
</feature>
<evidence type="ECO:0000313" key="4">
    <source>
        <dbReference type="Proteomes" id="UP000182977"/>
    </source>
</evidence>
<evidence type="ECO:0000256" key="2">
    <source>
        <dbReference type="SAM" id="SignalP"/>
    </source>
</evidence>